<evidence type="ECO:0000259" key="1">
    <source>
        <dbReference type="Pfam" id="PF00590"/>
    </source>
</evidence>
<comment type="caution">
    <text evidence="3">The sequence shown here is derived from an EMBL/GenBank/DDBJ whole genome shotgun (WGS) entry which is preliminary data.</text>
</comment>
<sequence>MNKPAITVVGLGSGDADQLTLGVWRQLQSAAHRYVRTDKHPMMRLFTENDMTYASFDSLYEQLDSFPDVYEAIAASLMDKARALASSAPAAEEPNVSASASTAGLPAHGVLYAVPGHPMVAERTVQLLRERCSQEGITLTIIGGESFLDQAFTRLGFDPIEGFQLLDGTELKPSLLRPELHTVIGQVYDSFIASDVKLTLMERYPDEHPVVIGHALGVPGEEQIHTVPLYELDRMEGFGNLSLIWIPLSNDDELRNRSFERLHEIVAILRSPEGCPWDREQTHQSIRKNFIEETYEALEALDNDDPDGMREEFGDVVLQVMLHSQMEEEVGSFSVYDVIQSLNEKLLFRHPHVFGESGARNAEEALQSWDRMKAEEKLRKGMDAAGQSVLDGIPPDLPALMKAYKIQKKAAKVGFDWDAIGPVLDKIQEELDELREAIASKDAEEQAGELGDLLFAAVNASRFIHADPEEALTRTNRKFKERFSYIEDQLRISGRTFDQTDLTEMDRFWEEAKRIR</sequence>
<dbReference type="PIRSF" id="PIRSF002845">
    <property type="entry name" value="Ttrprl_mtas_MazG"/>
    <property type="match status" value="1"/>
</dbReference>
<dbReference type="Pfam" id="PF03819">
    <property type="entry name" value="MazG"/>
    <property type="match status" value="2"/>
</dbReference>
<dbReference type="InterPro" id="IPR048011">
    <property type="entry name" value="NTP-PPase_MazG-like_C"/>
</dbReference>
<evidence type="ECO:0000313" key="3">
    <source>
        <dbReference type="EMBL" id="MFC0395652.1"/>
    </source>
</evidence>
<dbReference type="InterPro" id="IPR014777">
    <property type="entry name" value="4pyrrole_Mease_sub1"/>
</dbReference>
<reference evidence="3 4" key="1">
    <citation type="submission" date="2024-09" db="EMBL/GenBank/DDBJ databases">
        <authorList>
            <person name="Sun Q."/>
            <person name="Mori K."/>
        </authorList>
    </citation>
    <scope>NUCLEOTIDE SEQUENCE [LARGE SCALE GENOMIC DNA]</scope>
    <source>
        <strain evidence="3 4">CCM 4839</strain>
    </source>
</reference>
<dbReference type="RefSeq" id="WP_204822601.1">
    <property type="nucleotide sequence ID" value="NZ_JANHOF010000026.1"/>
</dbReference>
<protein>
    <submittedName>
        <fullName evidence="3">Nucleoside triphosphate pyrophosphohydrolase</fullName>
        <ecNumber evidence="3">3.6.1.9</ecNumber>
    </submittedName>
</protein>
<dbReference type="NCBIfam" id="TIGR00444">
    <property type="entry name" value="mazG"/>
    <property type="match status" value="1"/>
</dbReference>
<dbReference type="EMBL" id="JBHLVF010000042">
    <property type="protein sequence ID" value="MFC0395652.1"/>
    <property type="molecule type" value="Genomic_DNA"/>
</dbReference>
<dbReference type="SUPFAM" id="SSF53790">
    <property type="entry name" value="Tetrapyrrole methylase"/>
    <property type="match status" value="1"/>
</dbReference>
<feature type="domain" description="NTP pyrophosphohydrolase MazG-like" evidence="2">
    <location>
        <begin position="426"/>
        <end position="482"/>
    </location>
</feature>
<dbReference type="InterPro" id="IPR035013">
    <property type="entry name" value="YabN_N"/>
</dbReference>
<dbReference type="GO" id="GO:0047429">
    <property type="term" value="F:nucleoside triphosphate diphosphatase activity"/>
    <property type="evidence" value="ECO:0007669"/>
    <property type="project" value="UniProtKB-EC"/>
</dbReference>
<evidence type="ECO:0000259" key="2">
    <source>
        <dbReference type="Pfam" id="PF03819"/>
    </source>
</evidence>
<feature type="domain" description="NTP pyrophosphohydrolase MazG-like" evidence="2">
    <location>
        <begin position="281"/>
        <end position="354"/>
    </location>
</feature>
<dbReference type="Gene3D" id="1.10.287.1080">
    <property type="entry name" value="MazG-like"/>
    <property type="match status" value="2"/>
</dbReference>
<dbReference type="Proteomes" id="UP001589818">
    <property type="component" value="Unassembled WGS sequence"/>
</dbReference>
<dbReference type="InterPro" id="IPR011551">
    <property type="entry name" value="NTP_PyrPHydrolase_MazG"/>
</dbReference>
<accession>A0ABV6JID7</accession>
<dbReference type="InterPro" id="IPR048015">
    <property type="entry name" value="NTP-PPase_MazG-like_N"/>
</dbReference>
<gene>
    <name evidence="3" type="primary">mazG</name>
    <name evidence="3" type="ORF">ACFFJ8_30310</name>
</gene>
<evidence type="ECO:0000313" key="4">
    <source>
        <dbReference type="Proteomes" id="UP001589818"/>
    </source>
</evidence>
<dbReference type="EC" id="3.6.1.9" evidence="3"/>
<dbReference type="PANTHER" id="PTHR30522">
    <property type="entry name" value="NUCLEOSIDE TRIPHOSPHATE PYROPHOSPHOHYDROLASE"/>
    <property type="match status" value="1"/>
</dbReference>
<proteinExistence type="predicted"/>
<feature type="domain" description="Tetrapyrrole methylase" evidence="1">
    <location>
        <begin position="6"/>
        <end position="232"/>
    </location>
</feature>
<dbReference type="InterPro" id="IPR024180">
    <property type="entry name" value="Tetrapyrrole_Mease/MazG_pred"/>
</dbReference>
<dbReference type="InterPro" id="IPR004518">
    <property type="entry name" value="MazG-like_dom"/>
</dbReference>
<dbReference type="PANTHER" id="PTHR30522:SF0">
    <property type="entry name" value="NUCLEOSIDE TRIPHOSPHATE PYROPHOSPHOHYDROLASE"/>
    <property type="match status" value="1"/>
</dbReference>
<name>A0ABV6JID7_9BACL</name>
<organism evidence="3 4">
    <name type="scientific">Paenibacillus mendelii</name>
    <dbReference type="NCBI Taxonomy" id="206163"/>
    <lineage>
        <taxon>Bacteria</taxon>
        <taxon>Bacillati</taxon>
        <taxon>Bacillota</taxon>
        <taxon>Bacilli</taxon>
        <taxon>Bacillales</taxon>
        <taxon>Paenibacillaceae</taxon>
        <taxon>Paenibacillus</taxon>
    </lineage>
</organism>
<dbReference type="CDD" id="cd11723">
    <property type="entry name" value="YabN_N_like"/>
    <property type="match status" value="1"/>
</dbReference>
<dbReference type="Pfam" id="PF00590">
    <property type="entry name" value="TP_methylase"/>
    <property type="match status" value="1"/>
</dbReference>
<dbReference type="NCBIfam" id="NF007113">
    <property type="entry name" value="PRK09562.1"/>
    <property type="match status" value="1"/>
</dbReference>
<dbReference type="SUPFAM" id="SSF101386">
    <property type="entry name" value="all-alpha NTP pyrophosphatases"/>
    <property type="match status" value="2"/>
</dbReference>
<keyword evidence="4" id="KW-1185">Reference proteome</keyword>
<dbReference type="Gene3D" id="3.40.1010.10">
    <property type="entry name" value="Cobalt-precorrin-4 Transmethylase, Domain 1"/>
    <property type="match status" value="1"/>
</dbReference>
<keyword evidence="3" id="KW-0378">Hydrolase</keyword>
<dbReference type="InterPro" id="IPR000878">
    <property type="entry name" value="4pyrrol_Mease"/>
</dbReference>
<dbReference type="CDD" id="cd11529">
    <property type="entry name" value="NTP-PPase_MazG_Cterm"/>
    <property type="match status" value="1"/>
</dbReference>
<dbReference type="CDD" id="cd11528">
    <property type="entry name" value="NTP-PPase_MazG_Nterm"/>
    <property type="match status" value="1"/>
</dbReference>
<dbReference type="InterPro" id="IPR035996">
    <property type="entry name" value="4pyrrol_Methylase_sf"/>
</dbReference>